<accession>A0A2R5GMA3</accession>
<proteinExistence type="predicted"/>
<feature type="compositionally biased region" description="Basic residues" evidence="1">
    <location>
        <begin position="277"/>
        <end position="289"/>
    </location>
</feature>
<dbReference type="Proteomes" id="UP000241890">
    <property type="component" value="Unassembled WGS sequence"/>
</dbReference>
<protein>
    <submittedName>
        <fullName evidence="2">Uncharacterized protein</fullName>
    </submittedName>
</protein>
<feature type="region of interest" description="Disordered" evidence="1">
    <location>
        <begin position="273"/>
        <end position="377"/>
    </location>
</feature>
<keyword evidence="3" id="KW-1185">Reference proteome</keyword>
<dbReference type="AlphaFoldDB" id="A0A2R5GMA3"/>
<feature type="region of interest" description="Disordered" evidence="1">
    <location>
        <begin position="134"/>
        <end position="153"/>
    </location>
</feature>
<reference evidence="2 3" key="1">
    <citation type="submission" date="2017-12" db="EMBL/GenBank/DDBJ databases">
        <title>Sequencing, de novo assembly and annotation of complete genome of a new Thraustochytrid species, strain FCC1311.</title>
        <authorList>
            <person name="Sedici K."/>
            <person name="Godart F."/>
            <person name="Aiese Cigliano R."/>
            <person name="Sanseverino W."/>
            <person name="Barakat M."/>
            <person name="Ortet P."/>
            <person name="Marechal E."/>
            <person name="Cagnac O."/>
            <person name="Amato A."/>
        </authorList>
    </citation>
    <scope>NUCLEOTIDE SEQUENCE [LARGE SCALE GENOMIC DNA]</scope>
</reference>
<evidence type="ECO:0000313" key="2">
    <source>
        <dbReference type="EMBL" id="GBG29763.1"/>
    </source>
</evidence>
<dbReference type="InParanoid" id="A0A2R5GMA3"/>
<comment type="caution">
    <text evidence="2">The sequence shown here is derived from an EMBL/GenBank/DDBJ whole genome shotgun (WGS) entry which is preliminary data.</text>
</comment>
<organism evidence="2 3">
    <name type="scientific">Hondaea fermentalgiana</name>
    <dbReference type="NCBI Taxonomy" id="2315210"/>
    <lineage>
        <taxon>Eukaryota</taxon>
        <taxon>Sar</taxon>
        <taxon>Stramenopiles</taxon>
        <taxon>Bigyra</taxon>
        <taxon>Labyrinthulomycetes</taxon>
        <taxon>Thraustochytrida</taxon>
        <taxon>Thraustochytriidae</taxon>
        <taxon>Hondaea</taxon>
    </lineage>
</organism>
<evidence type="ECO:0000313" key="3">
    <source>
        <dbReference type="Proteomes" id="UP000241890"/>
    </source>
</evidence>
<evidence type="ECO:0000256" key="1">
    <source>
        <dbReference type="SAM" id="MobiDB-lite"/>
    </source>
</evidence>
<name>A0A2R5GMA3_9STRA</name>
<feature type="compositionally biased region" description="Low complexity" evidence="1">
    <location>
        <begin position="326"/>
        <end position="346"/>
    </location>
</feature>
<dbReference type="EMBL" id="BEYU01000065">
    <property type="protein sequence ID" value="GBG29763.1"/>
    <property type="molecule type" value="Genomic_DNA"/>
</dbReference>
<sequence>MDAEVQEVECARALLSDLRELLPVLLARCQRVAKCRSKLLAGSGNEHETLRVKNLLDKAEMERDALRTHILERVEASGEAVAEVRRVVGACVSLDNVALEKPLAVAVPEFCKSIPARRKALLLRLKKLRHTQKIMSDSAAREEKQDDGSHDDSNGLGFDMQLGILNQHMGRLYKLLGKLEQCTHHLSKVKDERYIARYENERATLKNEQALVRTLLQDWIERNEQHGGSAWDLHGETASAMVAALAEDIEDADLTAAMREDIVPLLDTANITSSPRRASRRHSSAKSVKRTAGLQQSFGKSADRDEGGGGGGGGAQIWLEPSKAVPAPRSGAAALSASAKTTKKPSWGPRPRNVAKASSRREPAPGVKGLSIAGLGL</sequence>
<gene>
    <name evidence="2" type="ORF">FCC1311_059842</name>
</gene>
<feature type="compositionally biased region" description="Basic and acidic residues" evidence="1">
    <location>
        <begin position="139"/>
        <end position="153"/>
    </location>
</feature>